<name>A0AC34EZZ2_9BILA</name>
<proteinExistence type="predicted"/>
<evidence type="ECO:0000313" key="2">
    <source>
        <dbReference type="WBParaSite" id="ES5_v2.g10167.t1"/>
    </source>
</evidence>
<organism evidence="1 2">
    <name type="scientific">Panagrolaimus sp. ES5</name>
    <dbReference type="NCBI Taxonomy" id="591445"/>
    <lineage>
        <taxon>Eukaryota</taxon>
        <taxon>Metazoa</taxon>
        <taxon>Ecdysozoa</taxon>
        <taxon>Nematoda</taxon>
        <taxon>Chromadorea</taxon>
        <taxon>Rhabditida</taxon>
        <taxon>Tylenchina</taxon>
        <taxon>Panagrolaimomorpha</taxon>
        <taxon>Panagrolaimoidea</taxon>
        <taxon>Panagrolaimidae</taxon>
        <taxon>Panagrolaimus</taxon>
    </lineage>
</organism>
<sequence>MILSIIKQASDLKIDAQILPKYISVGFNATVIGILIVSVLIKCFKKRNTDEKASHPKKTQKTIVPSNSTVVQQEPENQNDKTSIFDSSESDVNENKESSESNEGKNVKQKKHQNVAMKKVKTRRNQSQRMSTQRYRIRERIFSLGDDFVIKDGSGRAVFYVRSKLFTIGDKLVLEDMSGRALFKIEKQVMNFFTTFKILSAQNNRELATVKQKFTFFGADFSVNSVYGNYDLNGDVISYSFKLVKNGRIVATVDKEFFSFSDTYGVEIIGGEDHAFIIALVIVIDQSVHDKH</sequence>
<dbReference type="Proteomes" id="UP000887579">
    <property type="component" value="Unplaced"/>
</dbReference>
<dbReference type="WBParaSite" id="ES5_v2.g10167.t1">
    <property type="protein sequence ID" value="ES5_v2.g10167.t1"/>
    <property type="gene ID" value="ES5_v2.g10167"/>
</dbReference>
<evidence type="ECO:0000313" key="1">
    <source>
        <dbReference type="Proteomes" id="UP000887579"/>
    </source>
</evidence>
<accession>A0AC34EZZ2</accession>
<reference evidence="2" key="1">
    <citation type="submission" date="2022-11" db="UniProtKB">
        <authorList>
            <consortium name="WormBaseParasite"/>
        </authorList>
    </citation>
    <scope>IDENTIFICATION</scope>
</reference>
<protein>
    <submittedName>
        <fullName evidence="2">Uncharacterized protein</fullName>
    </submittedName>
</protein>